<name>A0A382X6B2_9ZZZZ</name>
<organism evidence="1">
    <name type="scientific">marine metagenome</name>
    <dbReference type="NCBI Taxonomy" id="408172"/>
    <lineage>
        <taxon>unclassified sequences</taxon>
        <taxon>metagenomes</taxon>
        <taxon>ecological metagenomes</taxon>
    </lineage>
</organism>
<protein>
    <submittedName>
        <fullName evidence="1">Uncharacterized protein</fullName>
    </submittedName>
</protein>
<evidence type="ECO:0000313" key="1">
    <source>
        <dbReference type="EMBL" id="SVD66404.1"/>
    </source>
</evidence>
<feature type="non-terminal residue" evidence="1">
    <location>
        <position position="30"/>
    </location>
</feature>
<reference evidence="1" key="1">
    <citation type="submission" date="2018-05" db="EMBL/GenBank/DDBJ databases">
        <authorList>
            <person name="Lanie J.A."/>
            <person name="Ng W.-L."/>
            <person name="Kazmierczak K.M."/>
            <person name="Andrzejewski T.M."/>
            <person name="Davidsen T.M."/>
            <person name="Wayne K.J."/>
            <person name="Tettelin H."/>
            <person name="Glass J.I."/>
            <person name="Rusch D."/>
            <person name="Podicherti R."/>
            <person name="Tsui H.-C.T."/>
            <person name="Winkler M.E."/>
        </authorList>
    </citation>
    <scope>NUCLEOTIDE SEQUENCE</scope>
</reference>
<gene>
    <name evidence="1" type="ORF">METZ01_LOCUS419258</name>
</gene>
<feature type="non-terminal residue" evidence="1">
    <location>
        <position position="1"/>
    </location>
</feature>
<dbReference type="EMBL" id="UINC01165163">
    <property type="protein sequence ID" value="SVD66404.1"/>
    <property type="molecule type" value="Genomic_DNA"/>
</dbReference>
<proteinExistence type="predicted"/>
<dbReference type="AlphaFoldDB" id="A0A382X6B2"/>
<accession>A0A382X6B2</accession>
<sequence length="30" mass="3288">VLSCVSALPASWRENLRHGKPEGAQIQRAI</sequence>